<reference evidence="13" key="1">
    <citation type="submission" date="2018-12" db="EMBL/GenBank/DDBJ databases">
        <title>Complete genome sequence of an uncultured bacterium of the candidate phylum Bipolaricaulota.</title>
        <authorList>
            <person name="Kadnikov V.V."/>
            <person name="Mardanov A.V."/>
            <person name="Beletsky A.V."/>
            <person name="Frank Y.A."/>
            <person name="Karnachuk O.V."/>
            <person name="Ravin N.V."/>
        </authorList>
    </citation>
    <scope>NUCLEOTIDE SEQUENCE [LARGE SCALE GENOMIC DNA]</scope>
</reference>
<organism evidence="12 13">
    <name type="scientific">Bipolaricaulis sibiricus</name>
    <dbReference type="NCBI Taxonomy" id="2501609"/>
    <lineage>
        <taxon>Bacteria</taxon>
        <taxon>Candidatus Bipolaricaulota</taxon>
        <taxon>Candidatus Bipolaricaulia</taxon>
        <taxon>Candidatus Bipolaricaulales</taxon>
        <taxon>Candidatus Bipolaricaulaceae</taxon>
        <taxon>Candidatus Bipolaricaulis</taxon>
    </lineage>
</organism>
<dbReference type="PROSITE" id="PS51892">
    <property type="entry name" value="SUBTILASE"/>
    <property type="match status" value="1"/>
</dbReference>
<dbReference type="InterPro" id="IPR023828">
    <property type="entry name" value="Peptidase_S8_Ser-AS"/>
</dbReference>
<evidence type="ECO:0000259" key="11">
    <source>
        <dbReference type="Pfam" id="PF22148"/>
    </source>
</evidence>
<evidence type="ECO:0000256" key="4">
    <source>
        <dbReference type="ARBA" id="ARBA00022670"/>
    </source>
</evidence>
<dbReference type="GO" id="GO:0004252">
    <property type="term" value="F:serine-type endopeptidase activity"/>
    <property type="evidence" value="ECO:0007669"/>
    <property type="project" value="UniProtKB-UniRule"/>
</dbReference>
<dbReference type="InterPro" id="IPR050131">
    <property type="entry name" value="Peptidase_S8_subtilisin-like"/>
</dbReference>
<feature type="active site" description="Charge relay system" evidence="7 8">
    <location>
        <position position="356"/>
    </location>
</feature>
<evidence type="ECO:0000256" key="7">
    <source>
        <dbReference type="PIRSR" id="PIRSR615500-1"/>
    </source>
</evidence>
<dbReference type="PROSITE" id="PS51257">
    <property type="entry name" value="PROKAR_LIPOPROTEIN"/>
    <property type="match status" value="1"/>
</dbReference>
<evidence type="ECO:0000259" key="10">
    <source>
        <dbReference type="Pfam" id="PF00082"/>
    </source>
</evidence>
<dbReference type="PROSITE" id="PS00138">
    <property type="entry name" value="SUBTILASE_SER"/>
    <property type="match status" value="1"/>
</dbReference>
<dbReference type="CDD" id="cd07484">
    <property type="entry name" value="Peptidases_S8_Thermitase_like"/>
    <property type="match status" value="1"/>
</dbReference>
<evidence type="ECO:0000256" key="2">
    <source>
        <dbReference type="ARBA" id="ARBA00011073"/>
    </source>
</evidence>
<dbReference type="Pfam" id="PF00082">
    <property type="entry name" value="Peptidase_S8"/>
    <property type="match status" value="1"/>
</dbReference>
<dbReference type="Gene3D" id="3.40.50.200">
    <property type="entry name" value="Peptidase S8/S53 domain"/>
    <property type="match status" value="1"/>
</dbReference>
<dbReference type="InterPro" id="IPR000209">
    <property type="entry name" value="Peptidase_S8/S53_dom"/>
</dbReference>
<keyword evidence="5 8" id="KW-0378">Hydrolase</keyword>
<evidence type="ECO:0000256" key="8">
    <source>
        <dbReference type="PROSITE-ProRule" id="PRU01240"/>
    </source>
</evidence>
<feature type="domain" description="Peptidase S8/S53" evidence="10">
    <location>
        <begin position="156"/>
        <end position="391"/>
    </location>
</feature>
<comment type="subcellular location">
    <subcellularLocation>
        <location evidence="1">Secreted</location>
    </subcellularLocation>
</comment>
<dbReference type="PROSITE" id="PS00136">
    <property type="entry name" value="SUBTILASE_ASP"/>
    <property type="match status" value="1"/>
</dbReference>
<dbReference type="PRINTS" id="PR00723">
    <property type="entry name" value="SUBTILISIN"/>
</dbReference>
<dbReference type="Proteomes" id="UP000287233">
    <property type="component" value="Chromosome"/>
</dbReference>
<dbReference type="PANTHER" id="PTHR43806:SF11">
    <property type="entry name" value="CEREVISIN-RELATED"/>
    <property type="match status" value="1"/>
</dbReference>
<evidence type="ECO:0000256" key="3">
    <source>
        <dbReference type="ARBA" id="ARBA00022525"/>
    </source>
</evidence>
<keyword evidence="3" id="KW-0964">Secreted</keyword>
<dbReference type="PANTHER" id="PTHR43806">
    <property type="entry name" value="PEPTIDASE S8"/>
    <property type="match status" value="1"/>
</dbReference>
<feature type="domain" description="Fervidolysin-like N-terminal prodomain" evidence="11">
    <location>
        <begin position="48"/>
        <end position="118"/>
    </location>
</feature>
<keyword evidence="6 8" id="KW-0720">Serine protease</keyword>
<dbReference type="InterPro" id="IPR022398">
    <property type="entry name" value="Peptidase_S8_His-AS"/>
</dbReference>
<dbReference type="Pfam" id="PF22148">
    <property type="entry name" value="Fervidolysin_NPro-like"/>
    <property type="match status" value="1"/>
</dbReference>
<dbReference type="PROSITE" id="PS00137">
    <property type="entry name" value="SUBTILASE_HIS"/>
    <property type="match status" value="1"/>
</dbReference>
<protein>
    <submittedName>
        <fullName evidence="12">Peptidase S8 and S53 subtilisin kexin sedolisin</fullName>
    </submittedName>
</protein>
<evidence type="ECO:0000313" key="12">
    <source>
        <dbReference type="EMBL" id="QAA76076.1"/>
    </source>
</evidence>
<comment type="similarity">
    <text evidence="2 8 9">Belongs to the peptidase S8 family.</text>
</comment>
<evidence type="ECO:0000256" key="9">
    <source>
        <dbReference type="RuleBase" id="RU003355"/>
    </source>
</evidence>
<dbReference type="InterPro" id="IPR034084">
    <property type="entry name" value="Thermitase-like_dom"/>
</dbReference>
<dbReference type="AlphaFoldDB" id="A0A410FST8"/>
<keyword evidence="4 8" id="KW-0645">Protease</keyword>
<evidence type="ECO:0000313" key="13">
    <source>
        <dbReference type="Proteomes" id="UP000287233"/>
    </source>
</evidence>
<dbReference type="GO" id="GO:0006508">
    <property type="term" value="P:proteolysis"/>
    <property type="evidence" value="ECO:0007669"/>
    <property type="project" value="UniProtKB-KW"/>
</dbReference>
<dbReference type="InterPro" id="IPR036852">
    <property type="entry name" value="Peptidase_S8/S53_dom_sf"/>
</dbReference>
<dbReference type="KEGG" id="bih:BIP78_0310"/>
<accession>A0A410FST8</accession>
<sequence>MRKSWNRWVALGIVVLGALLAGCAHLVGPEDPVGSLDPAAPLTGVPGQGAAFAPDQILVRFTSAATPSAVASVHGRLGGQVVQVIPGINVQVVRIPLGKVPEMVQAYLAEGLVEFAEPDYVAVACYVPNDPGYTNQWALPKIQAPQAWDLTKGSSTIRIAILDTGIDQDHEDLKAKIVANKNFTTSRTVDDKYGHGTHCAGIAAAITDNGKGVAGVGFNTSLMNGKVLGDNGSGQYSWIANGIIWAADNGAHVISMSLGGSSGSTTLQDAVAYAYNKGAVLVAAAGNDNTSSPSYPAYYEQCIAVAATDQNDAKASFSNYGSWVDIAAPGVSIYSTLPNHPNRIGTRNYGSLSGTSMATPHVAGVAALIKVRYPSLSNADIAQKMISTADPTTGFSPALGRVNAYKSVQ</sequence>
<dbReference type="SUPFAM" id="SSF52743">
    <property type="entry name" value="Subtilisin-like"/>
    <property type="match status" value="1"/>
</dbReference>
<feature type="active site" description="Charge relay system" evidence="7 8">
    <location>
        <position position="195"/>
    </location>
</feature>
<dbReference type="EMBL" id="CP034928">
    <property type="protein sequence ID" value="QAA76076.1"/>
    <property type="molecule type" value="Genomic_DNA"/>
</dbReference>
<dbReference type="InterPro" id="IPR015500">
    <property type="entry name" value="Peptidase_S8_subtilisin-rel"/>
</dbReference>
<dbReference type="InterPro" id="IPR023827">
    <property type="entry name" value="Peptidase_S8_Asp-AS"/>
</dbReference>
<name>A0A410FST8_BIPS1</name>
<evidence type="ECO:0000256" key="1">
    <source>
        <dbReference type="ARBA" id="ARBA00004613"/>
    </source>
</evidence>
<dbReference type="GO" id="GO:0005576">
    <property type="term" value="C:extracellular region"/>
    <property type="evidence" value="ECO:0007669"/>
    <property type="project" value="UniProtKB-SubCell"/>
</dbReference>
<proteinExistence type="inferred from homology"/>
<feature type="active site" description="Charge relay system" evidence="7 8">
    <location>
        <position position="163"/>
    </location>
</feature>
<evidence type="ECO:0000256" key="5">
    <source>
        <dbReference type="ARBA" id="ARBA00022801"/>
    </source>
</evidence>
<evidence type="ECO:0000256" key="6">
    <source>
        <dbReference type="ARBA" id="ARBA00022825"/>
    </source>
</evidence>
<gene>
    <name evidence="12" type="ORF">BIP78_0310</name>
</gene>
<dbReference type="InterPro" id="IPR054399">
    <property type="entry name" value="Fervidolysin-like_N_prodom"/>
</dbReference>